<proteinExistence type="inferred from homology"/>
<dbReference type="GO" id="GO:0006412">
    <property type="term" value="P:translation"/>
    <property type="evidence" value="ECO:0007669"/>
    <property type="project" value="InterPro"/>
</dbReference>
<dbReference type="SUPFAM" id="SSF50249">
    <property type="entry name" value="Nucleic acid-binding proteins"/>
    <property type="match status" value="1"/>
</dbReference>
<dbReference type="Gene3D" id="2.40.50.140">
    <property type="entry name" value="Nucleic acid-binding proteins"/>
    <property type="match status" value="1"/>
</dbReference>
<evidence type="ECO:0000256" key="3">
    <source>
        <dbReference type="ARBA" id="ARBA00023274"/>
    </source>
</evidence>
<reference evidence="5" key="1">
    <citation type="submission" date="2023-06" db="EMBL/GenBank/DDBJ databases">
        <title>Genome-scale phylogeny and comparative genomics of the fungal order Sordariales.</title>
        <authorList>
            <consortium name="Lawrence Berkeley National Laboratory"/>
            <person name="Hensen N."/>
            <person name="Bonometti L."/>
            <person name="Westerberg I."/>
            <person name="Brannstrom I.O."/>
            <person name="Guillou S."/>
            <person name="Cros-Aarteil S."/>
            <person name="Calhoun S."/>
            <person name="Haridas S."/>
            <person name="Kuo A."/>
            <person name="Mondo S."/>
            <person name="Pangilinan J."/>
            <person name="Riley R."/>
            <person name="LaButti K."/>
            <person name="Andreopoulos B."/>
            <person name="Lipzen A."/>
            <person name="Chen C."/>
            <person name="Yanf M."/>
            <person name="Daum C."/>
            <person name="Ng V."/>
            <person name="Clum A."/>
            <person name="Steindorff A."/>
            <person name="Ohm R."/>
            <person name="Martin F."/>
            <person name="Silar P."/>
            <person name="Natvig D."/>
            <person name="Lalanne C."/>
            <person name="Gautier V."/>
            <person name="Ament-velasquez S.L."/>
            <person name="Kruys A."/>
            <person name="Hutchinson M.I."/>
            <person name="Powell A.J."/>
            <person name="Barry K."/>
            <person name="Miller A.N."/>
            <person name="Grigoriev I.V."/>
            <person name="Debuchy R."/>
            <person name="Gladieux P."/>
            <person name="Thoren M.H."/>
            <person name="Johannesson H."/>
        </authorList>
    </citation>
    <scope>NUCLEOTIDE SEQUENCE</scope>
    <source>
        <strain evidence="5">SMH3391-2</strain>
    </source>
</reference>
<evidence type="ECO:0000313" key="5">
    <source>
        <dbReference type="EMBL" id="KAK0610475.1"/>
    </source>
</evidence>
<dbReference type="Pfam" id="PF00366">
    <property type="entry name" value="Ribosomal_S17"/>
    <property type="match status" value="1"/>
</dbReference>
<organism evidence="5 6">
    <name type="scientific">Bombardia bombarda</name>
    <dbReference type="NCBI Taxonomy" id="252184"/>
    <lineage>
        <taxon>Eukaryota</taxon>
        <taxon>Fungi</taxon>
        <taxon>Dikarya</taxon>
        <taxon>Ascomycota</taxon>
        <taxon>Pezizomycotina</taxon>
        <taxon>Sordariomycetes</taxon>
        <taxon>Sordariomycetidae</taxon>
        <taxon>Sordariales</taxon>
        <taxon>Lasiosphaeriaceae</taxon>
        <taxon>Bombardia</taxon>
    </lineage>
</organism>
<evidence type="ECO:0008006" key="7">
    <source>
        <dbReference type="Google" id="ProtNLM"/>
    </source>
</evidence>
<dbReference type="GO" id="GO:0003735">
    <property type="term" value="F:structural constituent of ribosome"/>
    <property type="evidence" value="ECO:0007669"/>
    <property type="project" value="InterPro"/>
</dbReference>
<evidence type="ECO:0000313" key="6">
    <source>
        <dbReference type="Proteomes" id="UP001174934"/>
    </source>
</evidence>
<feature type="compositionally biased region" description="Low complexity" evidence="4">
    <location>
        <begin position="170"/>
        <end position="181"/>
    </location>
</feature>
<evidence type="ECO:0000256" key="2">
    <source>
        <dbReference type="ARBA" id="ARBA00022980"/>
    </source>
</evidence>
<dbReference type="Proteomes" id="UP001174934">
    <property type="component" value="Unassembled WGS sequence"/>
</dbReference>
<evidence type="ECO:0000256" key="1">
    <source>
        <dbReference type="ARBA" id="ARBA00010254"/>
    </source>
</evidence>
<keyword evidence="3" id="KW-0687">Ribonucleoprotein</keyword>
<dbReference type="GO" id="GO:0005840">
    <property type="term" value="C:ribosome"/>
    <property type="evidence" value="ECO:0007669"/>
    <property type="project" value="UniProtKB-KW"/>
</dbReference>
<dbReference type="AlphaFoldDB" id="A0AA39U2M9"/>
<protein>
    <recommendedName>
        <fullName evidence="7">Ribosomal protein S17</fullName>
    </recommendedName>
</protein>
<accession>A0AA39U2M9</accession>
<evidence type="ECO:0000256" key="4">
    <source>
        <dbReference type="SAM" id="MobiDB-lite"/>
    </source>
</evidence>
<keyword evidence="6" id="KW-1185">Reference proteome</keyword>
<keyword evidence="2" id="KW-0689">Ribosomal protein</keyword>
<comment type="similarity">
    <text evidence="1">Belongs to the universal ribosomal protein uS17 family.</text>
</comment>
<comment type="caution">
    <text evidence="5">The sequence shown here is derived from an EMBL/GenBank/DDBJ whole genome shotgun (WGS) entry which is preliminary data.</text>
</comment>
<dbReference type="GO" id="GO:1990904">
    <property type="term" value="C:ribonucleoprotein complex"/>
    <property type="evidence" value="ECO:0007669"/>
    <property type="project" value="UniProtKB-KW"/>
</dbReference>
<dbReference type="InterPro" id="IPR012340">
    <property type="entry name" value="NA-bd_OB-fold"/>
</dbReference>
<gene>
    <name evidence="5" type="ORF">B0T17DRAFT_584811</name>
</gene>
<feature type="region of interest" description="Disordered" evidence="4">
    <location>
        <begin position="161"/>
        <end position="181"/>
    </location>
</feature>
<dbReference type="InterPro" id="IPR000266">
    <property type="entry name" value="Ribosomal_uS17"/>
</dbReference>
<name>A0AA39U2M9_9PEZI</name>
<sequence length="181" mass="19905">MASTVAASVLKSMKRPAPFRELHGVVVSSGLQPKTIKVRVGGTEWNNFLKKSFNKPKTYLVHDPADSVRTGDVVAITPGERTSKMKRHVVKSIIAPAGVPAEERPAVPTEDQRWADRVARKIAKEERKVLRDVVERAERSTVYADQMLRRAQRETALRQRLMVTGGGGRPAAAGAETEAKV</sequence>
<dbReference type="EMBL" id="JAULSR010000010">
    <property type="protein sequence ID" value="KAK0610475.1"/>
    <property type="molecule type" value="Genomic_DNA"/>
</dbReference>